<protein>
    <submittedName>
        <fullName evidence="2">Uncharacterized protein</fullName>
    </submittedName>
</protein>
<accession>A0ABN2AHX6</accession>
<dbReference type="Proteomes" id="UP001501470">
    <property type="component" value="Unassembled WGS sequence"/>
</dbReference>
<gene>
    <name evidence="2" type="ORF">GCM10009827_039220</name>
</gene>
<name>A0ABN2AHX6_9ACTN</name>
<feature type="region of interest" description="Disordered" evidence="1">
    <location>
        <begin position="83"/>
        <end position="117"/>
    </location>
</feature>
<feature type="compositionally biased region" description="Polar residues" evidence="1">
    <location>
        <begin position="96"/>
        <end position="117"/>
    </location>
</feature>
<proteinExistence type="predicted"/>
<reference evidence="2 3" key="1">
    <citation type="journal article" date="2019" name="Int. J. Syst. Evol. Microbiol.">
        <title>The Global Catalogue of Microorganisms (GCM) 10K type strain sequencing project: providing services to taxonomists for standard genome sequencing and annotation.</title>
        <authorList>
            <consortium name="The Broad Institute Genomics Platform"/>
            <consortium name="The Broad Institute Genome Sequencing Center for Infectious Disease"/>
            <person name="Wu L."/>
            <person name="Ma J."/>
        </authorList>
    </citation>
    <scope>NUCLEOTIDE SEQUENCE [LARGE SCALE GENOMIC DNA]</scope>
    <source>
        <strain evidence="2 3">JCM 15933</strain>
    </source>
</reference>
<keyword evidence="3" id="KW-1185">Reference proteome</keyword>
<evidence type="ECO:0000256" key="1">
    <source>
        <dbReference type="SAM" id="MobiDB-lite"/>
    </source>
</evidence>
<dbReference type="EMBL" id="BAAAQD010000007">
    <property type="protein sequence ID" value="GAA1519886.1"/>
    <property type="molecule type" value="Genomic_DNA"/>
</dbReference>
<evidence type="ECO:0000313" key="3">
    <source>
        <dbReference type="Proteomes" id="UP001501470"/>
    </source>
</evidence>
<comment type="caution">
    <text evidence="2">The sequence shown here is derived from an EMBL/GenBank/DDBJ whole genome shotgun (WGS) entry which is preliminary data.</text>
</comment>
<sequence>MFACGGLGTISLDLATTVIAGLRSRNFLPPAGWESDANSSTEKKRIAAAIAELGYTRALEPATTAAHHRRSGFATWVFQPASTGRFPAKAPRPSRSVLSSGTSTGRSEGATRTSRRR</sequence>
<evidence type="ECO:0000313" key="2">
    <source>
        <dbReference type="EMBL" id="GAA1519886.1"/>
    </source>
</evidence>
<organism evidence="2 3">
    <name type="scientific">Dactylosporangium maewongense</name>
    <dbReference type="NCBI Taxonomy" id="634393"/>
    <lineage>
        <taxon>Bacteria</taxon>
        <taxon>Bacillati</taxon>
        <taxon>Actinomycetota</taxon>
        <taxon>Actinomycetes</taxon>
        <taxon>Micromonosporales</taxon>
        <taxon>Micromonosporaceae</taxon>
        <taxon>Dactylosporangium</taxon>
    </lineage>
</organism>